<feature type="domain" description="Outer membrane protein beta-barrel" evidence="7">
    <location>
        <begin position="43"/>
        <end position="237"/>
    </location>
</feature>
<feature type="chain" id="PRO_5046361230" evidence="6">
    <location>
        <begin position="20"/>
        <end position="267"/>
    </location>
</feature>
<sequence length="267" mass="29271">MFKKSLISVLLMTTPAISADMVHETQYEPAPQYEAEVQPIRWTGLRLGIHAGITHTSADANLGDTAGDLINLDVYNGLFPDLISADNNSFAGGIDAGYDYQIGNVVLGVAGDLTFSNIDVTNTFARVDPNPNPPFTGVNTNTAYMTKVDYLATARLRMGYAFDRTMIYGTAGVATAEVENRFDLEIPELAYTSPNWAEKNRLTGLVLGIGVEHQITDNWRFSLELQHVDLGDVTVNAVDPTNFPGQEINYTFDNKLMLARFGLAYAF</sequence>
<organism evidence="8 9">
    <name type="scientific">Pseudahrensia aquimaris</name>
    <dbReference type="NCBI Taxonomy" id="744461"/>
    <lineage>
        <taxon>Bacteria</taxon>
        <taxon>Pseudomonadati</taxon>
        <taxon>Pseudomonadota</taxon>
        <taxon>Alphaproteobacteria</taxon>
        <taxon>Hyphomicrobiales</taxon>
        <taxon>Ahrensiaceae</taxon>
        <taxon>Pseudahrensia</taxon>
    </lineage>
</organism>
<keyword evidence="2 6" id="KW-0732">Signal</keyword>
<dbReference type="Gene3D" id="2.40.160.20">
    <property type="match status" value="1"/>
</dbReference>
<dbReference type="RefSeq" id="WP_377212853.1">
    <property type="nucleotide sequence ID" value="NZ_JBHTJV010000009.1"/>
</dbReference>
<keyword evidence="3" id="KW-0472">Membrane</keyword>
<evidence type="ECO:0000259" key="7">
    <source>
        <dbReference type="Pfam" id="PF13505"/>
    </source>
</evidence>
<feature type="signal peptide" evidence="6">
    <location>
        <begin position="1"/>
        <end position="19"/>
    </location>
</feature>
<dbReference type="InterPro" id="IPR051692">
    <property type="entry name" value="OMP-like"/>
</dbReference>
<comment type="caution">
    <text evidence="8">The sequence shown here is derived from an EMBL/GenBank/DDBJ whole genome shotgun (WGS) entry which is preliminary data.</text>
</comment>
<evidence type="ECO:0000256" key="1">
    <source>
        <dbReference type="ARBA" id="ARBA00004442"/>
    </source>
</evidence>
<dbReference type="PANTHER" id="PTHR34001:SF3">
    <property type="entry name" value="BLL7405 PROTEIN"/>
    <property type="match status" value="1"/>
</dbReference>
<dbReference type="InterPro" id="IPR011250">
    <property type="entry name" value="OMP/PagP_B-barrel"/>
</dbReference>
<comment type="similarity">
    <text evidence="5">Belongs to the Omp25/RopB family.</text>
</comment>
<proteinExistence type="inferred from homology"/>
<evidence type="ECO:0000256" key="6">
    <source>
        <dbReference type="SAM" id="SignalP"/>
    </source>
</evidence>
<evidence type="ECO:0000313" key="9">
    <source>
        <dbReference type="Proteomes" id="UP001597101"/>
    </source>
</evidence>
<name>A0ABW3FHS1_9HYPH</name>
<dbReference type="PANTHER" id="PTHR34001">
    <property type="entry name" value="BLL7405 PROTEIN"/>
    <property type="match status" value="1"/>
</dbReference>
<evidence type="ECO:0000256" key="3">
    <source>
        <dbReference type="ARBA" id="ARBA00023136"/>
    </source>
</evidence>
<evidence type="ECO:0000313" key="8">
    <source>
        <dbReference type="EMBL" id="MFD0917013.1"/>
    </source>
</evidence>
<evidence type="ECO:0000256" key="5">
    <source>
        <dbReference type="ARBA" id="ARBA00038306"/>
    </source>
</evidence>
<dbReference type="Pfam" id="PF13505">
    <property type="entry name" value="OMP_b-brl"/>
    <property type="match status" value="1"/>
</dbReference>
<accession>A0ABW3FHS1</accession>
<dbReference type="Proteomes" id="UP001597101">
    <property type="component" value="Unassembled WGS sequence"/>
</dbReference>
<evidence type="ECO:0000256" key="4">
    <source>
        <dbReference type="ARBA" id="ARBA00023237"/>
    </source>
</evidence>
<reference evidence="9" key="1">
    <citation type="journal article" date="2019" name="Int. J. Syst. Evol. Microbiol.">
        <title>The Global Catalogue of Microorganisms (GCM) 10K type strain sequencing project: providing services to taxonomists for standard genome sequencing and annotation.</title>
        <authorList>
            <consortium name="The Broad Institute Genomics Platform"/>
            <consortium name="The Broad Institute Genome Sequencing Center for Infectious Disease"/>
            <person name="Wu L."/>
            <person name="Ma J."/>
        </authorList>
    </citation>
    <scope>NUCLEOTIDE SEQUENCE [LARGE SCALE GENOMIC DNA]</scope>
    <source>
        <strain evidence="9">CCUG 60023</strain>
    </source>
</reference>
<comment type="subcellular location">
    <subcellularLocation>
        <location evidence="1">Cell outer membrane</location>
    </subcellularLocation>
</comment>
<protein>
    <submittedName>
        <fullName evidence="8">Outer membrane protein</fullName>
    </submittedName>
</protein>
<keyword evidence="9" id="KW-1185">Reference proteome</keyword>
<keyword evidence="4" id="KW-0998">Cell outer membrane</keyword>
<dbReference type="EMBL" id="JBHTJV010000009">
    <property type="protein sequence ID" value="MFD0917013.1"/>
    <property type="molecule type" value="Genomic_DNA"/>
</dbReference>
<gene>
    <name evidence="8" type="ORF">ACFQ14_11390</name>
</gene>
<dbReference type="SUPFAM" id="SSF56925">
    <property type="entry name" value="OMPA-like"/>
    <property type="match status" value="1"/>
</dbReference>
<evidence type="ECO:0000256" key="2">
    <source>
        <dbReference type="ARBA" id="ARBA00022729"/>
    </source>
</evidence>
<dbReference type="InterPro" id="IPR027385">
    <property type="entry name" value="Beta-barrel_OMP"/>
</dbReference>